<dbReference type="InterPro" id="IPR001915">
    <property type="entry name" value="Peptidase_M48"/>
</dbReference>
<dbReference type="PROSITE" id="PS51257">
    <property type="entry name" value="PROKAR_LIPOPROTEIN"/>
    <property type="match status" value="1"/>
</dbReference>
<dbReference type="GO" id="GO:0016020">
    <property type="term" value="C:membrane"/>
    <property type="evidence" value="ECO:0007669"/>
    <property type="project" value="TreeGrafter"/>
</dbReference>
<dbReference type="InterPro" id="IPR051156">
    <property type="entry name" value="Mito/Outer_Membr_Metalloprot"/>
</dbReference>
<protein>
    <submittedName>
        <fullName evidence="9">M48 family metalloprotease</fullName>
        <ecNumber evidence="9">3.4.24.-</ecNumber>
    </submittedName>
</protein>
<evidence type="ECO:0000256" key="3">
    <source>
        <dbReference type="ARBA" id="ARBA00022723"/>
    </source>
</evidence>
<evidence type="ECO:0000256" key="1">
    <source>
        <dbReference type="ARBA" id="ARBA00001947"/>
    </source>
</evidence>
<evidence type="ECO:0000313" key="9">
    <source>
        <dbReference type="EMBL" id="MDP1520719.1"/>
    </source>
</evidence>
<dbReference type="SUPFAM" id="SSF48452">
    <property type="entry name" value="TPR-like"/>
    <property type="match status" value="1"/>
</dbReference>
<gene>
    <name evidence="9" type="ORF">Q8A57_07060</name>
</gene>
<dbReference type="EC" id="3.4.24.-" evidence="9"/>
<name>A0AAW8B4Q1_9GAMM</name>
<keyword evidence="5" id="KW-0862">Zinc</keyword>
<evidence type="ECO:0000256" key="4">
    <source>
        <dbReference type="ARBA" id="ARBA00022801"/>
    </source>
</evidence>
<dbReference type="RefSeq" id="WP_305170293.1">
    <property type="nucleotide sequence ID" value="NZ_JAUUUU010000003.1"/>
</dbReference>
<dbReference type="Gene3D" id="1.25.40.10">
    <property type="entry name" value="Tetratricopeptide repeat domain"/>
    <property type="match status" value="1"/>
</dbReference>
<keyword evidence="4 9" id="KW-0378">Hydrolase</keyword>
<keyword evidence="6 9" id="KW-0482">Metalloprotease</keyword>
<dbReference type="Proteomes" id="UP001178354">
    <property type="component" value="Unassembled WGS sequence"/>
</dbReference>
<keyword evidence="7" id="KW-0732">Signal</keyword>
<dbReference type="PANTHER" id="PTHR22726:SF1">
    <property type="entry name" value="METALLOENDOPEPTIDASE OMA1, MITOCHONDRIAL"/>
    <property type="match status" value="1"/>
</dbReference>
<reference evidence="9" key="1">
    <citation type="journal article" date="2010" name="Int. J. Syst. Evol. Microbiol.">
        <title>Porticoccus litoralis gen. nov., sp. nov., a gammaproteobacterium isolated from the Yellow Sea.</title>
        <authorList>
            <person name="Oh H.M."/>
            <person name="Kim H."/>
            <person name="Kim K.M."/>
            <person name="Min G.S."/>
            <person name="Cho J.C."/>
        </authorList>
    </citation>
    <scope>NUCLEOTIDE SEQUENCE</scope>
    <source>
        <strain evidence="9">DSM 25064</strain>
    </source>
</reference>
<dbReference type="PANTHER" id="PTHR22726">
    <property type="entry name" value="METALLOENDOPEPTIDASE OMA1"/>
    <property type="match status" value="1"/>
</dbReference>
<dbReference type="GO" id="GO:0046872">
    <property type="term" value="F:metal ion binding"/>
    <property type="evidence" value="ECO:0007669"/>
    <property type="project" value="UniProtKB-KW"/>
</dbReference>
<dbReference type="Gene3D" id="3.30.2010.10">
    <property type="entry name" value="Metalloproteases ('zincins'), catalytic domain"/>
    <property type="match status" value="1"/>
</dbReference>
<evidence type="ECO:0000256" key="2">
    <source>
        <dbReference type="ARBA" id="ARBA00022670"/>
    </source>
</evidence>
<evidence type="ECO:0000259" key="8">
    <source>
        <dbReference type="Pfam" id="PF01435"/>
    </source>
</evidence>
<dbReference type="EMBL" id="JAUUUU010000003">
    <property type="protein sequence ID" value="MDP1520719.1"/>
    <property type="molecule type" value="Genomic_DNA"/>
</dbReference>
<dbReference type="GO" id="GO:0051603">
    <property type="term" value="P:proteolysis involved in protein catabolic process"/>
    <property type="evidence" value="ECO:0007669"/>
    <property type="project" value="TreeGrafter"/>
</dbReference>
<proteinExistence type="predicted"/>
<keyword evidence="3" id="KW-0479">Metal-binding</keyword>
<feature type="chain" id="PRO_5043689914" evidence="7">
    <location>
        <begin position="23"/>
        <end position="519"/>
    </location>
</feature>
<keyword evidence="2" id="KW-0645">Protease</keyword>
<evidence type="ECO:0000313" key="10">
    <source>
        <dbReference type="Proteomes" id="UP001178354"/>
    </source>
</evidence>
<sequence>MRRFHRISFPLLALLLTLTGCSVNPVTGQSEFSLVSPEQEVAIGANNYAPSQQSQGGRYYLDPNLQVYVSSVGRKLAAVSDRPNLPYEFVVLNNSVPNAWALPGGKIAVNRGLLTYLEDESQLAAVLAHEIVHAAARHGASQMTRGTLLNIGAAAVGIAGANYGLGQAGAQVAQLGAAAWMARYGREDELESDRYGMDYMVKAGYDPYGAVKLQETFVKLSEGRQQDFISGLFASHPPSQERVNANQAKAATLPKGVTNRDIYQRKISRLKRDEPAYKAQDEAIKALNNKDAKGALAALDKAIAIQPGDGYFWELRGHAWEMLDNAANAEKAFTTAIGKNPDYFSHYLARGMLRYEEANKTGARSDLEKSYNILPTPYASYYLGEIALDSGDQQNAIRYFQTAASGSGEIAKKSQERLAVLELETAPHKYIPSKLVLGDDGYLIIVIKNNSPVTVTNVELQLTKMLNSFIADSTSSINGPSKLAPGQQVSLQTRIGPFKESAEASAYRIKVSRVQIAAQ</sequence>
<dbReference type="Pfam" id="PF01435">
    <property type="entry name" value="Peptidase_M48"/>
    <property type="match status" value="1"/>
</dbReference>
<dbReference type="InterPro" id="IPR011990">
    <property type="entry name" value="TPR-like_helical_dom_sf"/>
</dbReference>
<feature type="domain" description="Peptidase M48" evidence="8">
    <location>
        <begin position="66"/>
        <end position="245"/>
    </location>
</feature>
<accession>A0AAW8B4Q1</accession>
<feature type="signal peptide" evidence="7">
    <location>
        <begin position="1"/>
        <end position="22"/>
    </location>
</feature>
<evidence type="ECO:0000256" key="6">
    <source>
        <dbReference type="ARBA" id="ARBA00023049"/>
    </source>
</evidence>
<reference evidence="9" key="2">
    <citation type="submission" date="2023-08" db="EMBL/GenBank/DDBJ databases">
        <authorList>
            <person name="Luo J."/>
        </authorList>
    </citation>
    <scope>NUCLEOTIDE SEQUENCE</scope>
    <source>
        <strain evidence="9">DSM 25064</strain>
    </source>
</reference>
<keyword evidence="10" id="KW-1185">Reference proteome</keyword>
<comment type="caution">
    <text evidence="9">The sequence shown here is derived from an EMBL/GenBank/DDBJ whole genome shotgun (WGS) entry which is preliminary data.</text>
</comment>
<evidence type="ECO:0000256" key="7">
    <source>
        <dbReference type="SAM" id="SignalP"/>
    </source>
</evidence>
<dbReference type="AlphaFoldDB" id="A0AAW8B4Q1"/>
<dbReference type="GO" id="GO:0004222">
    <property type="term" value="F:metalloendopeptidase activity"/>
    <property type="evidence" value="ECO:0007669"/>
    <property type="project" value="InterPro"/>
</dbReference>
<comment type="cofactor">
    <cofactor evidence="1">
        <name>Zn(2+)</name>
        <dbReference type="ChEBI" id="CHEBI:29105"/>
    </cofactor>
</comment>
<evidence type="ECO:0000256" key="5">
    <source>
        <dbReference type="ARBA" id="ARBA00022833"/>
    </source>
</evidence>
<organism evidence="9 10">
    <name type="scientific">Porticoccus litoralis</name>
    <dbReference type="NCBI Taxonomy" id="434086"/>
    <lineage>
        <taxon>Bacteria</taxon>
        <taxon>Pseudomonadati</taxon>
        <taxon>Pseudomonadota</taxon>
        <taxon>Gammaproteobacteria</taxon>
        <taxon>Cellvibrionales</taxon>
        <taxon>Porticoccaceae</taxon>
        <taxon>Porticoccus</taxon>
    </lineage>
</organism>